<evidence type="ECO:0000313" key="10">
    <source>
        <dbReference type="Proteomes" id="UP001147700"/>
    </source>
</evidence>
<organism evidence="9 10">
    <name type="scientific">Solirubrobacter deserti</name>
    <dbReference type="NCBI Taxonomy" id="2282478"/>
    <lineage>
        <taxon>Bacteria</taxon>
        <taxon>Bacillati</taxon>
        <taxon>Actinomycetota</taxon>
        <taxon>Thermoleophilia</taxon>
        <taxon>Solirubrobacterales</taxon>
        <taxon>Solirubrobacteraceae</taxon>
        <taxon>Solirubrobacter</taxon>
    </lineage>
</organism>
<keyword evidence="6 7" id="KW-0472">Membrane</keyword>
<reference evidence="9" key="1">
    <citation type="submission" date="2022-10" db="EMBL/GenBank/DDBJ databases">
        <title>The WGS of Solirubrobacter sp. CPCC 204708.</title>
        <authorList>
            <person name="Jiang Z."/>
        </authorList>
    </citation>
    <scope>NUCLEOTIDE SEQUENCE</scope>
    <source>
        <strain evidence="9">CPCC 204708</strain>
    </source>
</reference>
<evidence type="ECO:0000256" key="2">
    <source>
        <dbReference type="ARBA" id="ARBA00010792"/>
    </source>
</evidence>
<comment type="subcellular location">
    <subcellularLocation>
        <location evidence="1 7">Cell membrane</location>
        <topology evidence="1 7">Multi-pass membrane protein</topology>
    </subcellularLocation>
</comment>
<comment type="caution">
    <text evidence="9">The sequence shown here is derived from an EMBL/GenBank/DDBJ whole genome shotgun (WGS) entry which is preliminary data.</text>
</comment>
<proteinExistence type="inferred from homology"/>
<evidence type="ECO:0000256" key="1">
    <source>
        <dbReference type="ARBA" id="ARBA00004651"/>
    </source>
</evidence>
<dbReference type="PANTHER" id="PTHR30353:SF15">
    <property type="entry name" value="INNER MEMBRANE PROTEIN YABI"/>
    <property type="match status" value="1"/>
</dbReference>
<feature type="domain" description="VTT" evidence="8">
    <location>
        <begin position="70"/>
        <end position="195"/>
    </location>
</feature>
<feature type="transmembrane region" description="Helical" evidence="7">
    <location>
        <begin position="206"/>
        <end position="225"/>
    </location>
</feature>
<evidence type="ECO:0000256" key="3">
    <source>
        <dbReference type="ARBA" id="ARBA00022475"/>
    </source>
</evidence>
<sequence>MLARHRTPALALAGVLALVALVLTLTGVVKIPSVEPLLADFADSLGAWTYVLVAAMAFLETGAFVGFIAPGETVIVLGGVVSAEGETNIVAMLLVAWLFALLGDVASFLLGRKLGRRFLLKHGRRFAITPERVARVDAFYARHGAKAVLTGRFVGIIRAVSPFLAGASGLRPRVFVFFSLIGTLVWASLYTLMGYLLNSAGEATDLLAKLTLGAFVVGVAAYFIARRSGQRRTPASRPAR</sequence>
<keyword evidence="10" id="KW-1185">Reference proteome</keyword>
<feature type="transmembrane region" description="Helical" evidence="7">
    <location>
        <begin position="89"/>
        <end position="111"/>
    </location>
</feature>
<evidence type="ECO:0000256" key="7">
    <source>
        <dbReference type="RuleBase" id="RU367016"/>
    </source>
</evidence>
<keyword evidence="5 7" id="KW-1133">Transmembrane helix</keyword>
<dbReference type="Pfam" id="PF09335">
    <property type="entry name" value="VTT_dom"/>
    <property type="match status" value="1"/>
</dbReference>
<evidence type="ECO:0000256" key="6">
    <source>
        <dbReference type="ARBA" id="ARBA00023136"/>
    </source>
</evidence>
<feature type="transmembrane region" description="Helical" evidence="7">
    <location>
        <begin position="174"/>
        <end position="194"/>
    </location>
</feature>
<feature type="transmembrane region" description="Helical" evidence="7">
    <location>
        <begin position="45"/>
        <end position="69"/>
    </location>
</feature>
<keyword evidence="3 7" id="KW-1003">Cell membrane</keyword>
<dbReference type="Proteomes" id="UP001147700">
    <property type="component" value="Unassembled WGS sequence"/>
</dbReference>
<name>A0ABT4RRL1_9ACTN</name>
<comment type="similarity">
    <text evidence="2 7">Belongs to the DedA family.</text>
</comment>
<evidence type="ECO:0000256" key="5">
    <source>
        <dbReference type="ARBA" id="ARBA00022989"/>
    </source>
</evidence>
<protein>
    <submittedName>
        <fullName evidence="9">DedA family protein</fullName>
    </submittedName>
</protein>
<gene>
    <name evidence="9" type="ORF">OJ962_26595</name>
</gene>
<accession>A0ABT4RRL1</accession>
<evidence type="ECO:0000313" key="9">
    <source>
        <dbReference type="EMBL" id="MDA0141095.1"/>
    </source>
</evidence>
<evidence type="ECO:0000259" key="8">
    <source>
        <dbReference type="Pfam" id="PF09335"/>
    </source>
</evidence>
<dbReference type="PANTHER" id="PTHR30353">
    <property type="entry name" value="INNER MEMBRANE PROTEIN DEDA-RELATED"/>
    <property type="match status" value="1"/>
</dbReference>
<keyword evidence="4 7" id="KW-0812">Transmembrane</keyword>
<dbReference type="EMBL" id="JAPCID010000050">
    <property type="protein sequence ID" value="MDA0141095.1"/>
    <property type="molecule type" value="Genomic_DNA"/>
</dbReference>
<evidence type="ECO:0000256" key="4">
    <source>
        <dbReference type="ARBA" id="ARBA00022692"/>
    </source>
</evidence>
<dbReference type="RefSeq" id="WP_202952468.1">
    <property type="nucleotide sequence ID" value="NZ_JAPCID010000050.1"/>
</dbReference>
<feature type="transmembrane region" description="Helical" evidence="7">
    <location>
        <begin position="12"/>
        <end position="33"/>
    </location>
</feature>
<dbReference type="InterPro" id="IPR032818">
    <property type="entry name" value="DedA-like"/>
</dbReference>
<dbReference type="InterPro" id="IPR032816">
    <property type="entry name" value="VTT_dom"/>
</dbReference>